<dbReference type="SUPFAM" id="SSF52540">
    <property type="entry name" value="P-loop containing nucleoside triphosphate hydrolases"/>
    <property type="match status" value="1"/>
</dbReference>
<reference evidence="5 6" key="1">
    <citation type="journal article" date="2018" name="Genome Announc.">
        <title>Draft Genome Sequence of Lactobacillus paracasei DUP 13076, Which Exhibits Potent Antipathogenic Effects against Salmonella enterica Serovars Enteritidis, Typhimurium, and Heidelberg.</title>
        <authorList>
            <person name="Muyyarikkandy M.S."/>
            <person name="Alqahtani F.H."/>
            <person name="Mandoiu I."/>
            <person name="Amalaradjou M.A."/>
        </authorList>
    </citation>
    <scope>NUCLEOTIDE SEQUENCE [LARGE SCALE GENOMIC DNA]</scope>
    <source>
        <strain evidence="5 6">DUP 13076</strain>
    </source>
</reference>
<keyword evidence="2" id="KW-0547">Nucleotide-binding</keyword>
<dbReference type="InterPro" id="IPR050763">
    <property type="entry name" value="ABC_transporter_ATP-binding"/>
</dbReference>
<organism evidence="5 6">
    <name type="scientific">Lacticaseibacillus paracasei</name>
    <name type="common">Lactobacillus paracasei</name>
    <dbReference type="NCBI Taxonomy" id="1597"/>
    <lineage>
        <taxon>Bacteria</taxon>
        <taxon>Bacillati</taxon>
        <taxon>Bacillota</taxon>
        <taxon>Bacilli</taxon>
        <taxon>Lactobacillales</taxon>
        <taxon>Lactobacillaceae</taxon>
        <taxon>Lacticaseibacillus</taxon>
    </lineage>
</organism>
<evidence type="ECO:0000313" key="6">
    <source>
        <dbReference type="Proteomes" id="UP000234512"/>
    </source>
</evidence>
<dbReference type="EMBL" id="PKQJ01000007">
    <property type="protein sequence ID" value="PLC46364.1"/>
    <property type="molecule type" value="Genomic_DNA"/>
</dbReference>
<evidence type="ECO:0000313" key="5">
    <source>
        <dbReference type="EMBL" id="PLC46364.1"/>
    </source>
</evidence>
<dbReference type="PROSITE" id="PS50893">
    <property type="entry name" value="ABC_TRANSPORTER_2"/>
    <property type="match status" value="1"/>
</dbReference>
<dbReference type="Gene3D" id="3.40.50.300">
    <property type="entry name" value="P-loop containing nucleotide triphosphate hydrolases"/>
    <property type="match status" value="1"/>
</dbReference>
<dbReference type="InterPro" id="IPR027417">
    <property type="entry name" value="P-loop_NTPase"/>
</dbReference>
<dbReference type="GO" id="GO:0016887">
    <property type="term" value="F:ATP hydrolysis activity"/>
    <property type="evidence" value="ECO:0007669"/>
    <property type="project" value="InterPro"/>
</dbReference>
<evidence type="ECO:0000256" key="1">
    <source>
        <dbReference type="ARBA" id="ARBA00022448"/>
    </source>
</evidence>
<dbReference type="InterPro" id="IPR003593">
    <property type="entry name" value="AAA+_ATPase"/>
</dbReference>
<keyword evidence="3 5" id="KW-0067">ATP-binding</keyword>
<evidence type="ECO:0000259" key="4">
    <source>
        <dbReference type="PROSITE" id="PS50893"/>
    </source>
</evidence>
<dbReference type="Proteomes" id="UP000234512">
    <property type="component" value="Unassembled WGS sequence"/>
</dbReference>
<accession>A0AB36XAR2</accession>
<dbReference type="KEGG" id="lcs:LCBD_2502"/>
<proteinExistence type="predicted"/>
<gene>
    <name evidence="5" type="ORF">C0Q90_07580</name>
</gene>
<dbReference type="GO" id="GO:0005524">
    <property type="term" value="F:ATP binding"/>
    <property type="evidence" value="ECO:0007669"/>
    <property type="project" value="UniProtKB-KW"/>
</dbReference>
<comment type="caution">
    <text evidence="5">The sequence shown here is derived from an EMBL/GenBank/DDBJ whole genome shotgun (WGS) entry which is preliminary data.</text>
</comment>
<evidence type="ECO:0000256" key="3">
    <source>
        <dbReference type="ARBA" id="ARBA00022840"/>
    </source>
</evidence>
<dbReference type="SMART" id="SM00382">
    <property type="entry name" value="AAA"/>
    <property type="match status" value="1"/>
</dbReference>
<name>A0AB36XAR2_LACPA</name>
<dbReference type="InterPro" id="IPR017871">
    <property type="entry name" value="ABC_transporter-like_CS"/>
</dbReference>
<dbReference type="PANTHER" id="PTHR42711:SF18">
    <property type="entry name" value="ABC TRANSPORTER, ATP-BINDING PROTEIN"/>
    <property type="match status" value="1"/>
</dbReference>
<dbReference type="Pfam" id="PF00005">
    <property type="entry name" value="ABC_tran"/>
    <property type="match status" value="1"/>
</dbReference>
<dbReference type="AlphaFoldDB" id="A0AB36XAR2"/>
<protein>
    <submittedName>
        <fullName evidence="5">ABC transporter ATP-binding protein</fullName>
    </submittedName>
</protein>
<dbReference type="KEGG" id="lce:LC2W_2485"/>
<dbReference type="InterPro" id="IPR003439">
    <property type="entry name" value="ABC_transporter-like_ATP-bd"/>
</dbReference>
<sequence>MSIIEVTNLHRTFLKREPHLFHHATQKITAIRDLSFHVNSGEIFGLLGQNGAGKTTTIKTLTTLLLPTSGNARVLGLDVATSAVQIRPRINFIFGGEGGLYWRLTARDNLRYFGHLYRVPSSELETRVSNLLALVGLTSSANMRVETFSKGMKQKLQIARGLINNPRILFMDEPTIGLDALAVQNLHTIIQTARAQGTTILLTTHYLHEAEELCDRLLIIDHGEQVISGTVSNVIDQAAKRFPTKPIVNLEDAYIALIKEEANV</sequence>
<dbReference type="PANTHER" id="PTHR42711">
    <property type="entry name" value="ABC TRANSPORTER ATP-BINDING PROTEIN"/>
    <property type="match status" value="1"/>
</dbReference>
<dbReference type="RefSeq" id="WP_012491910.1">
    <property type="nucleotide sequence ID" value="NC_010999.1"/>
</dbReference>
<keyword evidence="1" id="KW-0813">Transport</keyword>
<dbReference type="PROSITE" id="PS00211">
    <property type="entry name" value="ABC_TRANSPORTER_1"/>
    <property type="match status" value="1"/>
</dbReference>
<evidence type="ECO:0000256" key="2">
    <source>
        <dbReference type="ARBA" id="ARBA00022741"/>
    </source>
</evidence>
<feature type="domain" description="ABC transporter" evidence="4">
    <location>
        <begin position="4"/>
        <end position="247"/>
    </location>
</feature>